<dbReference type="EMBL" id="SLWM01000003">
    <property type="protein sequence ID" value="TCO27422.1"/>
    <property type="molecule type" value="Genomic_DNA"/>
</dbReference>
<evidence type="ECO:0000313" key="1">
    <source>
        <dbReference type="EMBL" id="TCO27422.1"/>
    </source>
</evidence>
<comment type="caution">
    <text evidence="1">The sequence shown here is derived from an EMBL/GenBank/DDBJ whole genome shotgun (WGS) entry which is preliminary data.</text>
</comment>
<accession>A0ABY2BRP0</accession>
<dbReference type="PANTHER" id="PTHR31902:SF22">
    <property type="entry name" value="SLL1203 PROTEIN"/>
    <property type="match status" value="1"/>
</dbReference>
<gene>
    <name evidence="1" type="ORF">EV644_103120</name>
</gene>
<reference evidence="1 2" key="1">
    <citation type="journal article" date="2015" name="Stand. Genomic Sci.">
        <title>Genomic Encyclopedia of Bacterial and Archaeal Type Strains, Phase III: the genomes of soil and plant-associated and newly described type strains.</title>
        <authorList>
            <person name="Whitman W.B."/>
            <person name="Woyke T."/>
            <person name="Klenk H.P."/>
            <person name="Zhou Y."/>
            <person name="Lilburn T.G."/>
            <person name="Beck B.J."/>
            <person name="De Vos P."/>
            <person name="Vandamme P."/>
            <person name="Eisen J.A."/>
            <person name="Garrity G."/>
            <person name="Hugenholtz P."/>
            <person name="Kyrpides N.C."/>
        </authorList>
    </citation>
    <scope>NUCLEOTIDE SEQUENCE [LARGE SCALE GENOMIC DNA]</scope>
    <source>
        <strain evidence="1 2">VKM Ac-2538</strain>
    </source>
</reference>
<keyword evidence="2" id="KW-1185">Reference proteome</keyword>
<dbReference type="Pfam" id="PF06999">
    <property type="entry name" value="Suc_Fer-like"/>
    <property type="match status" value="1"/>
</dbReference>
<dbReference type="PANTHER" id="PTHR31902">
    <property type="entry name" value="ACTIN PATCHES DISTAL PROTEIN 1"/>
    <property type="match status" value="1"/>
</dbReference>
<dbReference type="SUPFAM" id="SSF52833">
    <property type="entry name" value="Thioredoxin-like"/>
    <property type="match status" value="1"/>
</dbReference>
<name>A0ABY2BRP0_9ACTN</name>
<evidence type="ECO:0000313" key="2">
    <source>
        <dbReference type="Proteomes" id="UP000295818"/>
    </source>
</evidence>
<dbReference type="InterPro" id="IPR036249">
    <property type="entry name" value="Thioredoxin-like_sf"/>
</dbReference>
<protein>
    <submittedName>
        <fullName evidence="1">Sucrase/ferredoxin-like protein</fullName>
    </submittedName>
</protein>
<dbReference type="InterPro" id="IPR009737">
    <property type="entry name" value="Aim32/Apd1-like"/>
</dbReference>
<sequence length="219" mass="22952">MVDSRPGHESVRWGDLPNDDHLLNVLSGADPGTPSTEPIYLVCTHGRHDACCAIRGRPAAAVLAAAYPNQTWECSHVGGDRFAANLVFLPHSLFYGHVPATHAATLAAQYNKGSIVPAYFRGSAAVSAPVQAAQHFAREAGLSLSVDALHPIAVHQLAPAQWQVLLDNDGHPLEVKVSAHLTTINAALTCAATAPGQARTFTLTTPINSPSDPPLGGGR</sequence>
<organism evidence="1 2">
    <name type="scientific">Kribbella orskensis</name>
    <dbReference type="NCBI Taxonomy" id="2512216"/>
    <lineage>
        <taxon>Bacteria</taxon>
        <taxon>Bacillati</taxon>
        <taxon>Actinomycetota</taxon>
        <taxon>Actinomycetes</taxon>
        <taxon>Propionibacteriales</taxon>
        <taxon>Kribbellaceae</taxon>
        <taxon>Kribbella</taxon>
    </lineage>
</organism>
<proteinExistence type="predicted"/>
<dbReference type="Proteomes" id="UP000295818">
    <property type="component" value="Unassembled WGS sequence"/>
</dbReference>